<dbReference type="RefSeq" id="WP_136843818.1">
    <property type="nucleotide sequence ID" value="NZ_SUPL01000005.1"/>
</dbReference>
<organism evidence="2 3">
    <name type="scientific">Pontimicrobium aquaticum</name>
    <dbReference type="NCBI Taxonomy" id="2565367"/>
    <lineage>
        <taxon>Bacteria</taxon>
        <taxon>Pseudomonadati</taxon>
        <taxon>Bacteroidota</taxon>
        <taxon>Flavobacteriia</taxon>
        <taxon>Flavobacteriales</taxon>
        <taxon>Flavobacteriaceae</taxon>
        <taxon>Pontimicrobium</taxon>
    </lineage>
</organism>
<keyword evidence="1" id="KW-0472">Membrane</keyword>
<evidence type="ECO:0000313" key="3">
    <source>
        <dbReference type="Proteomes" id="UP000307657"/>
    </source>
</evidence>
<dbReference type="OrthoDB" id="1113942at2"/>
<keyword evidence="1" id="KW-1133">Transmembrane helix</keyword>
<keyword evidence="1" id="KW-0812">Transmembrane</keyword>
<name>A0A4U0EU20_9FLAO</name>
<sequence length="500" mass="55244">MKNNKKHIDRLFQEGLKNFEATPNHSVWENVSEQLLSKKKQRKVIPLWIKLSAIAAGFLLLLTLGNNLFFKENDTTPKTNEIIVDTESQSKENINDLNNTPNSNIIQPQNNINSEDLANEEANYNKEEANNSSKGINTNSKNALINKNESIVAENNSKSTLNNNKQLDSSVKKELTDALTKQENNNTIASNSKSNKVVESQKNSIDKELSKTTDINTTIANTEINKEALNTIKETSIEDAIAENNIAKEAEESLEVNDETAKRWSVAPNIAPVYFNSLGSGSSIHSEFNNNSKTGNINVSYGVLASYIINDKVNLRVGLNNVKLGYDTHDVVGLNSTGSNPLRSIAVKNIAVSKSVSNSSQYINVVGMSFAQVPETLSKEFNSSINQELGFLEIPLEIQYKITNTKFGVNAIGGFSALFLNSNEIYSTLDGQTSLIGKATNINNLSYSANLGLGFNYKVSNNININLEPMFKYQLNTFRNTSGNFKPYFIGVYSGLSFRF</sequence>
<accession>A0A4U0EU20</accession>
<feature type="transmembrane region" description="Helical" evidence="1">
    <location>
        <begin position="47"/>
        <end position="70"/>
    </location>
</feature>
<dbReference type="Proteomes" id="UP000307657">
    <property type="component" value="Unassembled WGS sequence"/>
</dbReference>
<evidence type="ECO:0000313" key="2">
    <source>
        <dbReference type="EMBL" id="TJY34724.1"/>
    </source>
</evidence>
<gene>
    <name evidence="2" type="ORF">E5167_10470</name>
</gene>
<comment type="caution">
    <text evidence="2">The sequence shown here is derived from an EMBL/GenBank/DDBJ whole genome shotgun (WGS) entry which is preliminary data.</text>
</comment>
<proteinExistence type="predicted"/>
<reference evidence="2 3" key="1">
    <citation type="submission" date="2019-04" db="EMBL/GenBank/DDBJ databases">
        <title>Lacinutrix sp. nov., isolated from marine water.</title>
        <authorList>
            <person name="Kim W."/>
        </authorList>
    </citation>
    <scope>NUCLEOTIDE SEQUENCE [LARGE SCALE GENOMIC DNA]</scope>
    <source>
        <strain evidence="2 3">CAU 1491</strain>
    </source>
</reference>
<keyword evidence="3" id="KW-1185">Reference proteome</keyword>
<evidence type="ECO:0000256" key="1">
    <source>
        <dbReference type="SAM" id="Phobius"/>
    </source>
</evidence>
<dbReference type="EMBL" id="SUPL01000005">
    <property type="protein sequence ID" value="TJY34724.1"/>
    <property type="molecule type" value="Genomic_DNA"/>
</dbReference>
<evidence type="ECO:0008006" key="4">
    <source>
        <dbReference type="Google" id="ProtNLM"/>
    </source>
</evidence>
<dbReference type="AlphaFoldDB" id="A0A4U0EU20"/>
<protein>
    <recommendedName>
        <fullName evidence="4">Outer membrane protein beta-barrel domain-containing protein</fullName>
    </recommendedName>
</protein>